<dbReference type="AlphaFoldDB" id="A0A091IR54"/>
<gene>
    <name evidence="1" type="ORF">Z169_01761</name>
</gene>
<protein>
    <submittedName>
        <fullName evidence="1">Ubiquitin carboxyl-terminal hydrolase 36</fullName>
    </submittedName>
</protein>
<dbReference type="EMBL" id="KK500755">
    <property type="protein sequence ID" value="KFP10023.1"/>
    <property type="molecule type" value="Genomic_DNA"/>
</dbReference>
<dbReference type="Proteomes" id="UP000053119">
    <property type="component" value="Unassembled WGS sequence"/>
</dbReference>
<keyword evidence="1" id="KW-0378">Hydrolase</keyword>
<reference evidence="1 2" key="1">
    <citation type="submission" date="2014-04" db="EMBL/GenBank/DDBJ databases">
        <title>Genome evolution of avian class.</title>
        <authorList>
            <person name="Zhang G."/>
            <person name="Li C."/>
        </authorList>
    </citation>
    <scope>NUCLEOTIDE SEQUENCE [LARGE SCALE GENOMIC DNA]</scope>
    <source>
        <strain evidence="1">BGI_Z169</strain>
    </source>
</reference>
<sequence>ESSVVEELLRNSLDKAYGKQGGCWGCRRVGCWQAEISAVSQDAIRDAAWARSETIIDEWDEEFDRGKVKKVKKPKRERRRHFNPFQQLQSKRNFWSVTHPAKVASLSYRL</sequence>
<feature type="non-terminal residue" evidence="1">
    <location>
        <position position="110"/>
    </location>
</feature>
<name>A0A091IR54_EGRGA</name>
<keyword evidence="2" id="KW-1185">Reference proteome</keyword>
<evidence type="ECO:0000313" key="2">
    <source>
        <dbReference type="Proteomes" id="UP000053119"/>
    </source>
</evidence>
<evidence type="ECO:0000313" key="1">
    <source>
        <dbReference type="EMBL" id="KFP10023.1"/>
    </source>
</evidence>
<dbReference type="STRING" id="188379.A0A091IR54"/>
<feature type="non-terminal residue" evidence="1">
    <location>
        <position position="1"/>
    </location>
</feature>
<accession>A0A091IR54</accession>
<organism evidence="1 2">
    <name type="scientific">Egretta garzetta</name>
    <name type="common">Little egret</name>
    <dbReference type="NCBI Taxonomy" id="188379"/>
    <lineage>
        <taxon>Eukaryota</taxon>
        <taxon>Metazoa</taxon>
        <taxon>Chordata</taxon>
        <taxon>Craniata</taxon>
        <taxon>Vertebrata</taxon>
        <taxon>Euteleostomi</taxon>
        <taxon>Archelosauria</taxon>
        <taxon>Archosauria</taxon>
        <taxon>Dinosauria</taxon>
        <taxon>Saurischia</taxon>
        <taxon>Theropoda</taxon>
        <taxon>Coelurosauria</taxon>
        <taxon>Aves</taxon>
        <taxon>Neognathae</taxon>
        <taxon>Neoaves</taxon>
        <taxon>Aequornithes</taxon>
        <taxon>Pelecaniformes</taxon>
        <taxon>Ardeidae</taxon>
        <taxon>Egretta</taxon>
    </lineage>
</organism>
<dbReference type="GO" id="GO:0016787">
    <property type="term" value="F:hydrolase activity"/>
    <property type="evidence" value="ECO:0007669"/>
    <property type="project" value="UniProtKB-KW"/>
</dbReference>
<proteinExistence type="predicted"/>